<dbReference type="VEuPathDB" id="FungiDB:DIURU_001672"/>
<evidence type="ECO:0000256" key="3">
    <source>
        <dbReference type="ARBA" id="ARBA00019619"/>
    </source>
</evidence>
<dbReference type="GeneID" id="54780325"/>
<evidence type="ECO:0000256" key="6">
    <source>
        <dbReference type="ARBA" id="ARBA00023163"/>
    </source>
</evidence>
<comment type="subcellular location">
    <subcellularLocation>
        <location evidence="1 9">Nucleus</location>
    </subcellularLocation>
</comment>
<gene>
    <name evidence="12" type="ORF">DIURU_001672</name>
</gene>
<comment type="subunit">
    <text evidence="9">Component of the Mediator complex.</text>
</comment>
<dbReference type="InterPro" id="IPR013947">
    <property type="entry name" value="Mediator_Med14"/>
</dbReference>
<dbReference type="PANTHER" id="PTHR12809">
    <property type="entry name" value="MEDIATOR COMPLEX SUBUNIT"/>
    <property type="match status" value="1"/>
</dbReference>
<evidence type="ECO:0000256" key="1">
    <source>
        <dbReference type="ARBA" id="ARBA00004123"/>
    </source>
</evidence>
<dbReference type="GO" id="GO:0006357">
    <property type="term" value="P:regulation of transcription by RNA polymerase II"/>
    <property type="evidence" value="ECO:0007669"/>
    <property type="project" value="InterPro"/>
</dbReference>
<evidence type="ECO:0000256" key="9">
    <source>
        <dbReference type="RuleBase" id="RU365082"/>
    </source>
</evidence>
<dbReference type="OMA" id="FIKIYTL"/>
<feature type="region of interest" description="Disordered" evidence="10">
    <location>
        <begin position="1"/>
        <end position="24"/>
    </location>
</feature>
<feature type="region of interest" description="Disordered" evidence="10">
    <location>
        <begin position="641"/>
        <end position="661"/>
    </location>
</feature>
<accession>A0A642UTM8</accession>
<dbReference type="GO" id="GO:0003712">
    <property type="term" value="F:transcription coregulator activity"/>
    <property type="evidence" value="ECO:0007669"/>
    <property type="project" value="UniProtKB-UniRule"/>
</dbReference>
<comment type="similarity">
    <text evidence="2 9">Belongs to the Mediator complex subunit 14 family.</text>
</comment>
<reference evidence="12 13" key="1">
    <citation type="submission" date="2019-07" db="EMBL/GenBank/DDBJ databases">
        <title>Genome assembly of two rare yeast pathogens: Diutina rugosa and Trichomonascus ciferrii.</title>
        <authorList>
            <person name="Mixao V."/>
            <person name="Saus E."/>
            <person name="Hansen A."/>
            <person name="Lass-Flor C."/>
            <person name="Gabaldon T."/>
        </authorList>
    </citation>
    <scope>NUCLEOTIDE SEQUENCE [LARGE SCALE GENOMIC DNA]</scope>
    <source>
        <strain evidence="12 13">CBS 613</strain>
    </source>
</reference>
<dbReference type="GO" id="GO:0016592">
    <property type="term" value="C:mediator complex"/>
    <property type="evidence" value="ECO:0007669"/>
    <property type="project" value="UniProtKB-UniRule"/>
</dbReference>
<dbReference type="RefSeq" id="XP_034013630.1">
    <property type="nucleotide sequence ID" value="XM_034154241.1"/>
</dbReference>
<dbReference type="Proteomes" id="UP000449547">
    <property type="component" value="Unassembled WGS sequence"/>
</dbReference>
<evidence type="ECO:0000256" key="2">
    <source>
        <dbReference type="ARBA" id="ARBA00007813"/>
    </source>
</evidence>
<evidence type="ECO:0000313" key="13">
    <source>
        <dbReference type="Proteomes" id="UP000449547"/>
    </source>
</evidence>
<protein>
    <recommendedName>
        <fullName evidence="3 9">Mediator of RNA polymerase II transcription subunit 14</fullName>
    </recommendedName>
    <alternativeName>
        <fullName evidence="8 9">Mediator complex subunit 14</fullName>
    </alternativeName>
</protein>
<keyword evidence="13" id="KW-1185">Reference proteome</keyword>
<organism evidence="12 13">
    <name type="scientific">Diutina rugosa</name>
    <name type="common">Yeast</name>
    <name type="synonym">Candida rugosa</name>
    <dbReference type="NCBI Taxonomy" id="5481"/>
    <lineage>
        <taxon>Eukaryota</taxon>
        <taxon>Fungi</taxon>
        <taxon>Dikarya</taxon>
        <taxon>Ascomycota</taxon>
        <taxon>Saccharomycotina</taxon>
        <taxon>Pichiomycetes</taxon>
        <taxon>Debaryomycetaceae</taxon>
        <taxon>Diutina</taxon>
    </lineage>
</organism>
<evidence type="ECO:0000256" key="7">
    <source>
        <dbReference type="ARBA" id="ARBA00023242"/>
    </source>
</evidence>
<evidence type="ECO:0000259" key="11">
    <source>
        <dbReference type="Pfam" id="PF08638"/>
    </source>
</evidence>
<dbReference type="OrthoDB" id="205099at2759"/>
<keyword evidence="4 9" id="KW-0805">Transcription regulation</keyword>
<comment type="caution">
    <text evidence="12">The sequence shown here is derived from an EMBL/GenBank/DDBJ whole genome shotgun (WGS) entry which is preliminary data.</text>
</comment>
<comment type="function">
    <text evidence="9">Component of the Mediator complex, a coactivator involved in the regulated transcription of nearly all RNA polymerase II-dependent genes. Mediator functions as a bridge to convey information from gene-specific regulatory proteins to the basal RNA polymerase II transcription machinery. Mediator is recruited to promoters by direct interactions with regulatory proteins and serves as a scaffold for the assembly of a functional preinitiation complex with RNA polymerase II and the general transcription factors.</text>
</comment>
<keyword evidence="5 9" id="KW-0010">Activator</keyword>
<sequence length="1097" mass="125352">MTEVANGQALTNGHSNGSMTSEPPDIPHITNNIVSLHTVLKYYTTEAYNQLTTIIETLASTKNSETDVEQKLRFLQKITSIREDFVKLYTLVKWAANANDVSMLIDLLNWFRMQDFHFEQLAFQTNSLNSFGGAKLPNSDIDTALEVLIQGRPQLPSYNYIPTPQVTPKKILQVLRDLNLVLTTRMALLENIPQRFLNSYEVRDGRIYFTIANEFQVAVTVANDEMLTSDADYHQSPFYFVDFKFLFGLNPETSLITHHDNKIVTNLPRSSQERLEKVANQVLYSSGLPGLYDLLHKYSISFKLYLIAKQLRELSINSKWRGNIQFNYQHGSAHIIINYWCSQTLSRNWRSFIELGVDRSYMLNFRWFKDGQYIENHGISGLFFKEQTEDSSVPLAITRSDSMSSSMVQMDSAVPEDNEDPGDISVDLILNTIVNKHSEMLMLSIYDALVELFSRSSSEDTPVSWVTPHQIRLQLSPHKSTIFAINPLTGWYYFVDPTPMEENITVKINSTPTLVPSSRLKFVSEEVMVAKIVDHLIQLRLESHRAEVNTKLLTTGWICNEIIKLNDFEHTKLLTSDATSTKSRTMTQFYRRKNWPSSWFLISMLTGFSSKTYWWVARIKSIKGDWKLQWIERLRFDEGANDTVDNGGPSEKMESEVSENHGSVNKGVEPYHLTYRWFSDLSTACINMIIDHMLLEELRTRQIRYVTGANTAELMTKLGISESALSEQELELGSNDRPTTYESVVVIHNLGDLLPIEVSTNCLFLKVKLVSVGGVTSMNLKLMGSLKLNMNFAPGNVDSLNLRIRDSTFEIFEDINLTNRINNETSANHPLTPLLEPVFNRLNKLNQLIKIFQQLEKNGMEVVENKLDKIIVKTDSSLGQNIQIRMPNNPLEAVKFLPVDGSERSSPEITLILDYLNSYISASASPDSMLGVVRYIKEVTPILLSVQQVRQMVHNVSDTLLGPSRVPRLLFDIKISTLDIISFVFQINQWIGPSTKSKLTKDKIIINLSFKTNKFARCPTNLIKISLKDNINPENLRYKRLFELIFRSINEMKVSREAQPIIKLNCDFLVSPSVIQDMMLKIAECFVVYLRSENSNH</sequence>
<dbReference type="AlphaFoldDB" id="A0A642UTM8"/>
<evidence type="ECO:0000256" key="4">
    <source>
        <dbReference type="ARBA" id="ARBA00023015"/>
    </source>
</evidence>
<proteinExistence type="inferred from homology"/>
<keyword evidence="6 9" id="KW-0804">Transcription</keyword>
<evidence type="ECO:0000313" key="12">
    <source>
        <dbReference type="EMBL" id="KAA8905244.1"/>
    </source>
</evidence>
<keyword evidence="7 9" id="KW-0539">Nucleus</keyword>
<dbReference type="InterPro" id="IPR055122">
    <property type="entry name" value="Med14_N"/>
</dbReference>
<dbReference type="EMBL" id="SWFT01000050">
    <property type="protein sequence ID" value="KAA8905244.1"/>
    <property type="molecule type" value="Genomic_DNA"/>
</dbReference>
<evidence type="ECO:0000256" key="8">
    <source>
        <dbReference type="ARBA" id="ARBA00032007"/>
    </source>
</evidence>
<name>A0A642UTM8_DIURU</name>
<evidence type="ECO:0000256" key="10">
    <source>
        <dbReference type="SAM" id="MobiDB-lite"/>
    </source>
</evidence>
<evidence type="ECO:0000256" key="5">
    <source>
        <dbReference type="ARBA" id="ARBA00023159"/>
    </source>
</evidence>
<feature type="compositionally biased region" description="Polar residues" evidence="10">
    <location>
        <begin position="8"/>
        <end position="21"/>
    </location>
</feature>
<dbReference type="PANTHER" id="PTHR12809:SF2">
    <property type="entry name" value="MEDIATOR OF RNA POLYMERASE II TRANSCRIPTION SUBUNIT 14"/>
    <property type="match status" value="1"/>
</dbReference>
<dbReference type="Pfam" id="PF08638">
    <property type="entry name" value="Med14"/>
    <property type="match status" value="1"/>
</dbReference>
<feature type="domain" description="Mediator complex subunit MED14 N-terminal" evidence="11">
    <location>
        <begin position="34"/>
        <end position="222"/>
    </location>
</feature>
<dbReference type="GO" id="GO:0070847">
    <property type="term" value="C:core mediator complex"/>
    <property type="evidence" value="ECO:0007669"/>
    <property type="project" value="TreeGrafter"/>
</dbReference>